<dbReference type="GO" id="GO:0031071">
    <property type="term" value="F:cysteine desulfurase activity"/>
    <property type="evidence" value="ECO:0007669"/>
    <property type="project" value="UniProtKB-ARBA"/>
</dbReference>
<dbReference type="NCBIfam" id="NF002806">
    <property type="entry name" value="PRK02948.1"/>
    <property type="match status" value="1"/>
</dbReference>
<evidence type="ECO:0000259" key="7">
    <source>
        <dbReference type="Pfam" id="PF00266"/>
    </source>
</evidence>
<dbReference type="RefSeq" id="WP_121678619.1">
    <property type="nucleotide sequence ID" value="NZ_RCVZ01000001.1"/>
</dbReference>
<dbReference type="OrthoDB" id="9808002at2"/>
<reference evidence="8 9" key="1">
    <citation type="submission" date="2018-10" db="EMBL/GenBank/DDBJ databases">
        <title>Falsibacillus sp. genome draft.</title>
        <authorList>
            <person name="Shi S."/>
        </authorList>
    </citation>
    <scope>NUCLEOTIDE SEQUENCE [LARGE SCALE GENOMIC DNA]</scope>
    <source>
        <strain evidence="8 9">GY 10110</strain>
    </source>
</reference>
<feature type="domain" description="Aminotransferase class V" evidence="7">
    <location>
        <begin position="2"/>
        <end position="361"/>
    </location>
</feature>
<sequence length="383" mass="42143">MIYFDNSATTKPYDEVLDAFVKVSREYYGNPSSLHALGVKAEQLLNQARGQVADILKVDPQEIYFTSGGTESNNLAIKGAAKQYQTRGRHIITTQIEHPSVLQACEDLSKEGYEITYLPVNKAGVVQIDDLKKAVRDDTILVTIMHVNNEVGSIQPVQEIGQWLAQHTNIIFHVDHVQGCTKVPLSLDGAMVDLCTISSHKFHGLKGTGALFIRKGIQLSPLFSGGNQEWKLRSGTENTAGIVAMAKALRMSEEHRRRSTAKIMEVKDYLIHGLSEMEGVSINTISDLSAPHIVNFSHRGMKGEVLVHALEQSGIYVSTTSACSSKKKALSKTLLAMGVKKDDAEGSIRISLSFDNTLSEAATFIQEYRNTASKLNKVIRRSK</sequence>
<name>A0A3L7K4D6_9BACI</name>
<dbReference type="FunFam" id="3.40.640.10:FF:000084">
    <property type="entry name" value="IscS-like cysteine desulfurase"/>
    <property type="match status" value="1"/>
</dbReference>
<evidence type="ECO:0000313" key="9">
    <source>
        <dbReference type="Proteomes" id="UP000276770"/>
    </source>
</evidence>
<keyword evidence="6" id="KW-0411">Iron-sulfur</keyword>
<dbReference type="InterPro" id="IPR015421">
    <property type="entry name" value="PyrdxlP-dep_Trfase_major"/>
</dbReference>
<evidence type="ECO:0000256" key="4">
    <source>
        <dbReference type="ARBA" id="ARBA00022898"/>
    </source>
</evidence>
<evidence type="ECO:0000256" key="6">
    <source>
        <dbReference type="ARBA" id="ARBA00023014"/>
    </source>
</evidence>
<dbReference type="InterPro" id="IPR016454">
    <property type="entry name" value="Cysteine_dSase"/>
</dbReference>
<keyword evidence="5" id="KW-0408">Iron</keyword>
<dbReference type="InterPro" id="IPR000192">
    <property type="entry name" value="Aminotrans_V_dom"/>
</dbReference>
<evidence type="ECO:0000256" key="3">
    <source>
        <dbReference type="ARBA" id="ARBA00022723"/>
    </source>
</evidence>
<evidence type="ECO:0000256" key="1">
    <source>
        <dbReference type="ARBA" id="ARBA00001933"/>
    </source>
</evidence>
<keyword evidence="9" id="KW-1185">Reference proteome</keyword>
<evidence type="ECO:0000256" key="2">
    <source>
        <dbReference type="ARBA" id="ARBA00006490"/>
    </source>
</evidence>
<keyword evidence="3" id="KW-0479">Metal-binding</keyword>
<dbReference type="EMBL" id="RCVZ01000001">
    <property type="protein sequence ID" value="RLQ97927.1"/>
    <property type="molecule type" value="Genomic_DNA"/>
</dbReference>
<evidence type="ECO:0000256" key="5">
    <source>
        <dbReference type="ARBA" id="ARBA00023004"/>
    </source>
</evidence>
<dbReference type="Pfam" id="PF00266">
    <property type="entry name" value="Aminotran_5"/>
    <property type="match status" value="1"/>
</dbReference>
<organism evidence="8 9">
    <name type="scientific">Falsibacillus albus</name>
    <dbReference type="NCBI Taxonomy" id="2478915"/>
    <lineage>
        <taxon>Bacteria</taxon>
        <taxon>Bacillati</taxon>
        <taxon>Bacillota</taxon>
        <taxon>Bacilli</taxon>
        <taxon>Bacillales</taxon>
        <taxon>Bacillaceae</taxon>
        <taxon>Falsibacillus</taxon>
    </lineage>
</organism>
<dbReference type="PIRSF" id="PIRSF005572">
    <property type="entry name" value="NifS"/>
    <property type="match status" value="1"/>
</dbReference>
<gene>
    <name evidence="8" type="ORF">D9X91_00610</name>
</gene>
<dbReference type="GO" id="GO:0046872">
    <property type="term" value="F:metal ion binding"/>
    <property type="evidence" value="ECO:0007669"/>
    <property type="project" value="UniProtKB-KW"/>
</dbReference>
<dbReference type="InterPro" id="IPR015424">
    <property type="entry name" value="PyrdxlP-dep_Trfase"/>
</dbReference>
<dbReference type="PANTHER" id="PTHR11601">
    <property type="entry name" value="CYSTEINE DESULFURYLASE FAMILY MEMBER"/>
    <property type="match status" value="1"/>
</dbReference>
<comment type="similarity">
    <text evidence="2">Belongs to the class-V pyridoxal-phosphate-dependent aminotransferase family. NifS/IscS subfamily.</text>
</comment>
<comment type="cofactor">
    <cofactor evidence="1">
        <name>pyridoxal 5'-phosphate</name>
        <dbReference type="ChEBI" id="CHEBI:597326"/>
    </cofactor>
</comment>
<protein>
    <submittedName>
        <fullName evidence="8">Cysteine desulfurase</fullName>
    </submittedName>
</protein>
<dbReference type="Gene3D" id="3.40.640.10">
    <property type="entry name" value="Type I PLP-dependent aspartate aminotransferase-like (Major domain)"/>
    <property type="match status" value="1"/>
</dbReference>
<dbReference type="PANTHER" id="PTHR11601:SF50">
    <property type="entry name" value="CYSTEINE DESULFURASE ISCS 2-RELATED"/>
    <property type="match status" value="1"/>
</dbReference>
<dbReference type="InterPro" id="IPR015422">
    <property type="entry name" value="PyrdxlP-dep_Trfase_small"/>
</dbReference>
<keyword evidence="4" id="KW-0663">Pyridoxal phosphate</keyword>
<dbReference type="Gene3D" id="3.90.1150.10">
    <property type="entry name" value="Aspartate Aminotransferase, domain 1"/>
    <property type="match status" value="1"/>
</dbReference>
<proteinExistence type="inferred from homology"/>
<dbReference type="Proteomes" id="UP000276770">
    <property type="component" value="Unassembled WGS sequence"/>
</dbReference>
<comment type="caution">
    <text evidence="8">The sequence shown here is derived from an EMBL/GenBank/DDBJ whole genome shotgun (WGS) entry which is preliminary data.</text>
</comment>
<evidence type="ECO:0000313" key="8">
    <source>
        <dbReference type="EMBL" id="RLQ97927.1"/>
    </source>
</evidence>
<dbReference type="SUPFAM" id="SSF53383">
    <property type="entry name" value="PLP-dependent transferases"/>
    <property type="match status" value="1"/>
</dbReference>
<dbReference type="GO" id="GO:0051536">
    <property type="term" value="F:iron-sulfur cluster binding"/>
    <property type="evidence" value="ECO:0007669"/>
    <property type="project" value="UniProtKB-KW"/>
</dbReference>
<dbReference type="AlphaFoldDB" id="A0A3L7K4D6"/>
<accession>A0A3L7K4D6</accession>
<dbReference type="Gene3D" id="1.10.260.50">
    <property type="match status" value="1"/>
</dbReference>